<keyword evidence="1" id="KW-0472">Membrane</keyword>
<proteinExistence type="predicted"/>
<reference evidence="3" key="1">
    <citation type="submission" date="2017-04" db="EMBL/GenBank/DDBJ databases">
        <title>Function of individual gut microbiota members based on whole genome sequencing of pure cultures obtained from chicken caecum.</title>
        <authorList>
            <person name="Medvecky M."/>
            <person name="Cejkova D."/>
            <person name="Polansky O."/>
            <person name="Karasova D."/>
            <person name="Kubasova T."/>
            <person name="Cizek A."/>
            <person name="Rychlik I."/>
        </authorList>
    </citation>
    <scope>NUCLEOTIDE SEQUENCE [LARGE SCALE GENOMIC DNA]</scope>
    <source>
        <strain evidence="3">An84</strain>
    </source>
</reference>
<protein>
    <submittedName>
        <fullName evidence="2">Uncharacterized protein</fullName>
    </submittedName>
</protein>
<name>A0AB36MGP6_9LACO</name>
<dbReference type="Proteomes" id="UP000196255">
    <property type="component" value="Unassembled WGS sequence"/>
</dbReference>
<evidence type="ECO:0000313" key="3">
    <source>
        <dbReference type="Proteomes" id="UP000196255"/>
    </source>
</evidence>
<keyword evidence="1" id="KW-1133">Transmembrane helix</keyword>
<feature type="transmembrane region" description="Helical" evidence="1">
    <location>
        <begin position="12"/>
        <end position="30"/>
    </location>
</feature>
<sequence>MEIEKGEKKMKSRLFWLTLLFIDLLIFLQAIISNNVILLIVVGGIAGVIYFKGYDQLFGEFDRKQKIKREKRKQEILELRKVGRKYSK</sequence>
<gene>
    <name evidence="2" type="ORF">B5G36_07320</name>
</gene>
<keyword evidence="1" id="KW-0812">Transmembrane</keyword>
<dbReference type="EMBL" id="NFHF01000016">
    <property type="protein sequence ID" value="OUN18095.1"/>
    <property type="molecule type" value="Genomic_DNA"/>
</dbReference>
<comment type="caution">
    <text evidence="2">The sequence shown here is derived from an EMBL/GenBank/DDBJ whole genome shotgun (WGS) entry which is preliminary data.</text>
</comment>
<evidence type="ECO:0000313" key="2">
    <source>
        <dbReference type="EMBL" id="OUN18095.1"/>
    </source>
</evidence>
<organism evidence="2 3">
    <name type="scientific">Ligilactobacillus salivarius</name>
    <dbReference type="NCBI Taxonomy" id="1624"/>
    <lineage>
        <taxon>Bacteria</taxon>
        <taxon>Bacillati</taxon>
        <taxon>Bacillota</taxon>
        <taxon>Bacilli</taxon>
        <taxon>Lactobacillales</taxon>
        <taxon>Lactobacillaceae</taxon>
        <taxon>Ligilactobacillus</taxon>
    </lineage>
</organism>
<evidence type="ECO:0000256" key="1">
    <source>
        <dbReference type="SAM" id="Phobius"/>
    </source>
</evidence>
<dbReference type="AlphaFoldDB" id="A0AB36MGP6"/>
<accession>A0AB36MGP6</accession>
<feature type="transmembrane region" description="Helical" evidence="1">
    <location>
        <begin position="36"/>
        <end position="54"/>
    </location>
</feature>